<reference evidence="1 2" key="1">
    <citation type="submission" date="2018-10" db="EMBL/GenBank/DDBJ databases">
        <title>Transmission dynamics of multidrug resistant bacteria on intensive care unit surfaces.</title>
        <authorList>
            <person name="D'Souza A.W."/>
            <person name="Potter R.F."/>
            <person name="Wallace M."/>
            <person name="Shupe A."/>
            <person name="Patel S."/>
            <person name="Sun S."/>
            <person name="Gul D."/>
            <person name="Kwon J.H."/>
            <person name="Andleeb S."/>
            <person name="Burnham C.-A.D."/>
            <person name="Dantas G."/>
        </authorList>
    </citation>
    <scope>NUCLEOTIDE SEQUENCE [LARGE SCALE GENOMIC DNA]</scope>
    <source>
        <strain evidence="1 2">PX_177</strain>
    </source>
</reference>
<dbReference type="Gene3D" id="3.30.1540.10">
    <property type="entry name" value="formyl-coa transferase, domain 3"/>
    <property type="match status" value="1"/>
</dbReference>
<sequence length="360" mass="39031">MSEGVDARQGPLQGLRVLEFAGIGPGPHCAMLLADMGAEVLRIEREGGNGWPNPVVDRGRKTLTLDIRSEAGRARCLELAQTADVLIEGFRPGVMERLGLGPEELRQRNRKLIYGRMTGWGQTGPLARAAGHDINYIALTGALAAIRGESGTAIPPLNLVGDFGGGSLYLAVGILAALWERERSGQGQVIDAAIVDGVSSLMTFFAGLLPSGRIDMQRERNPLAGAAPNYRCYRCADGREIAIGPLEPQFWHELLERIDAPEALWVGCADPGEWPVQSELLERLFATRTRAVWCALLEGSDACFAPVLELEEAAQHPHLRQRGVYQDVEGVLQAAPAPRFSRTPGKARRTLRCGAEEGWD</sequence>
<dbReference type="Proteomes" id="UP000276506">
    <property type="component" value="Unassembled WGS sequence"/>
</dbReference>
<dbReference type="InterPro" id="IPR050509">
    <property type="entry name" value="CoA-transferase_III"/>
</dbReference>
<dbReference type="EMBL" id="RHQL01000005">
    <property type="protein sequence ID" value="RRV11458.1"/>
    <property type="molecule type" value="Genomic_DNA"/>
</dbReference>
<keyword evidence="1" id="KW-0808">Transferase</keyword>
<dbReference type="AlphaFoldDB" id="A0A3R8VWW0"/>
<gene>
    <name evidence="1" type="ORF">EGJ28_12125</name>
</gene>
<dbReference type="PANTHER" id="PTHR48228">
    <property type="entry name" value="SUCCINYL-COA--D-CITRAMALATE COA-TRANSFERASE"/>
    <property type="match status" value="1"/>
</dbReference>
<dbReference type="GO" id="GO:0016740">
    <property type="term" value="F:transferase activity"/>
    <property type="evidence" value="ECO:0007669"/>
    <property type="project" value="UniProtKB-KW"/>
</dbReference>
<dbReference type="Gene3D" id="3.40.50.10540">
    <property type="entry name" value="Crotonobetainyl-coa:carnitine coa-transferase, domain 1"/>
    <property type="match status" value="1"/>
</dbReference>
<evidence type="ECO:0000313" key="2">
    <source>
        <dbReference type="Proteomes" id="UP000276506"/>
    </source>
</evidence>
<comment type="caution">
    <text evidence="1">The sequence shown here is derived from an EMBL/GenBank/DDBJ whole genome shotgun (WGS) entry which is preliminary data.</text>
</comment>
<dbReference type="InterPro" id="IPR023606">
    <property type="entry name" value="CoA-Trfase_III_dom_1_sf"/>
</dbReference>
<dbReference type="RefSeq" id="WP_125877499.1">
    <property type="nucleotide sequence ID" value="NZ_RHQL01000005.1"/>
</dbReference>
<proteinExistence type="predicted"/>
<dbReference type="SUPFAM" id="SSF89796">
    <property type="entry name" value="CoA-transferase family III (CaiB/BaiF)"/>
    <property type="match status" value="1"/>
</dbReference>
<dbReference type="PANTHER" id="PTHR48228:SF5">
    <property type="entry name" value="ALPHA-METHYLACYL-COA RACEMASE"/>
    <property type="match status" value="1"/>
</dbReference>
<name>A0A3R8VWW0_9GAMM</name>
<dbReference type="InterPro" id="IPR003673">
    <property type="entry name" value="CoA-Trfase_fam_III"/>
</dbReference>
<accession>A0A3R8VWW0</accession>
<evidence type="ECO:0000313" key="1">
    <source>
        <dbReference type="EMBL" id="RRV11458.1"/>
    </source>
</evidence>
<protein>
    <submittedName>
        <fullName evidence="1">CoA transferase</fullName>
    </submittedName>
</protein>
<dbReference type="Pfam" id="PF02515">
    <property type="entry name" value="CoA_transf_3"/>
    <property type="match status" value="1"/>
</dbReference>
<organism evidence="1 2">
    <name type="scientific">Stutzerimonas xanthomarina</name>
    <dbReference type="NCBI Taxonomy" id="271420"/>
    <lineage>
        <taxon>Bacteria</taxon>
        <taxon>Pseudomonadati</taxon>
        <taxon>Pseudomonadota</taxon>
        <taxon>Gammaproteobacteria</taxon>
        <taxon>Pseudomonadales</taxon>
        <taxon>Pseudomonadaceae</taxon>
        <taxon>Stutzerimonas</taxon>
    </lineage>
</organism>
<dbReference type="InterPro" id="IPR044855">
    <property type="entry name" value="CoA-Trfase_III_dom3_sf"/>
</dbReference>